<proteinExistence type="predicted"/>
<organism evidence="1">
    <name type="scientific">marine metagenome</name>
    <dbReference type="NCBI Taxonomy" id="408172"/>
    <lineage>
        <taxon>unclassified sequences</taxon>
        <taxon>metagenomes</taxon>
        <taxon>ecological metagenomes</taxon>
    </lineage>
</organism>
<gene>
    <name evidence="1" type="ORF">METZ01_LOCUS185354</name>
</gene>
<dbReference type="AlphaFoldDB" id="A0A382D252"/>
<name>A0A382D252_9ZZZZ</name>
<sequence>MSSLTSVEAQPKFIFEGTNHRLFIEGRGFDFIKLSINSSGSAVLKVTGLEDGLYSLLDFEEPRVIYVVSRAGSEDLILQGCRIKAIAGDDCRLSYSKYQRG</sequence>
<dbReference type="EMBL" id="UINC01037266">
    <property type="protein sequence ID" value="SVB32500.1"/>
    <property type="molecule type" value="Genomic_DNA"/>
</dbReference>
<accession>A0A382D252</accession>
<protein>
    <submittedName>
        <fullName evidence="1">Uncharacterized protein</fullName>
    </submittedName>
</protein>
<evidence type="ECO:0000313" key="1">
    <source>
        <dbReference type="EMBL" id="SVB32500.1"/>
    </source>
</evidence>
<reference evidence="1" key="1">
    <citation type="submission" date="2018-05" db="EMBL/GenBank/DDBJ databases">
        <authorList>
            <person name="Lanie J.A."/>
            <person name="Ng W.-L."/>
            <person name="Kazmierczak K.M."/>
            <person name="Andrzejewski T.M."/>
            <person name="Davidsen T.M."/>
            <person name="Wayne K.J."/>
            <person name="Tettelin H."/>
            <person name="Glass J.I."/>
            <person name="Rusch D."/>
            <person name="Podicherti R."/>
            <person name="Tsui H.-C.T."/>
            <person name="Winkler M.E."/>
        </authorList>
    </citation>
    <scope>NUCLEOTIDE SEQUENCE</scope>
</reference>